<accession>A0A2T1C760</accession>
<proteinExistence type="predicted"/>
<dbReference type="GO" id="GO:0016757">
    <property type="term" value="F:glycosyltransferase activity"/>
    <property type="evidence" value="ECO:0007669"/>
    <property type="project" value="InterPro"/>
</dbReference>
<dbReference type="InterPro" id="IPR028098">
    <property type="entry name" value="Glyco_trans_4-like_N"/>
</dbReference>
<dbReference type="CDD" id="cd03801">
    <property type="entry name" value="GT4_PimA-like"/>
    <property type="match status" value="1"/>
</dbReference>
<dbReference type="Pfam" id="PF13439">
    <property type="entry name" value="Glyco_transf_4"/>
    <property type="match status" value="1"/>
</dbReference>
<evidence type="ECO:0000259" key="1">
    <source>
        <dbReference type="Pfam" id="PF00534"/>
    </source>
</evidence>
<dbReference type="InterPro" id="IPR050194">
    <property type="entry name" value="Glycosyltransferase_grp1"/>
</dbReference>
<sequence>MTSNIMRICHVIYIPRLSGAEILVRDLTLSHISMGNQVAIISIQPPETSFANEIEQLQDAGALFIFPKMMLGKLSRLAFLGRELKKLNPDVAIAHSVIPSAYVRLVLKLIGRKDIPTVTVLHNASQDDYASKYWRSLEKWVIPPPSYLIALTETAKHNYQKRIGDRTKIEVIPNGINLKRFSYLNSVRNEVRETIFRVKNGEKVFLQIGRFGSTKQQHLSVSAFISAFRECSYLLSAKLFLVGLVEDSQYYQNLKKKVADSGLEEAIVFLGACTNVPELLAGADVYLMPSKREAHSVAFLEALASGITIIASDIAAFQHGRYFPGVTLIQPDNIKLFSEEISNAANQNPGKLWERNLKDYSIDKTSHAYLHIFNFLSTNR</sequence>
<dbReference type="InterPro" id="IPR001296">
    <property type="entry name" value="Glyco_trans_1"/>
</dbReference>
<evidence type="ECO:0008006" key="5">
    <source>
        <dbReference type="Google" id="ProtNLM"/>
    </source>
</evidence>
<evidence type="ECO:0000313" key="4">
    <source>
        <dbReference type="Proteomes" id="UP000238762"/>
    </source>
</evidence>
<gene>
    <name evidence="3" type="ORF">C7B64_05505</name>
</gene>
<feature type="domain" description="Glycosyl transferase family 1" evidence="1">
    <location>
        <begin position="198"/>
        <end position="344"/>
    </location>
</feature>
<dbReference type="RefSeq" id="WP_106287650.1">
    <property type="nucleotide sequence ID" value="NZ_PVWJ01000018.1"/>
</dbReference>
<dbReference type="PANTHER" id="PTHR45947">
    <property type="entry name" value="SULFOQUINOVOSYL TRANSFERASE SQD2"/>
    <property type="match status" value="1"/>
</dbReference>
<protein>
    <recommendedName>
        <fullName evidence="5">Glycosyl transferase</fullName>
    </recommendedName>
</protein>
<name>A0A2T1C760_9CYAN</name>
<dbReference type="PANTHER" id="PTHR45947:SF3">
    <property type="entry name" value="SULFOQUINOVOSYL TRANSFERASE SQD2"/>
    <property type="match status" value="1"/>
</dbReference>
<dbReference type="OrthoDB" id="9802525at2"/>
<reference evidence="3 4" key="1">
    <citation type="submission" date="2018-02" db="EMBL/GenBank/DDBJ databases">
        <authorList>
            <person name="Cohen D.B."/>
            <person name="Kent A.D."/>
        </authorList>
    </citation>
    <scope>NUCLEOTIDE SEQUENCE [LARGE SCALE GENOMIC DNA]</scope>
    <source>
        <strain evidence="3 4">CCAP 1448/3</strain>
    </source>
</reference>
<organism evidence="3 4">
    <name type="scientific">Merismopedia glauca CCAP 1448/3</name>
    <dbReference type="NCBI Taxonomy" id="1296344"/>
    <lineage>
        <taxon>Bacteria</taxon>
        <taxon>Bacillati</taxon>
        <taxon>Cyanobacteriota</taxon>
        <taxon>Cyanophyceae</taxon>
        <taxon>Synechococcales</taxon>
        <taxon>Merismopediaceae</taxon>
        <taxon>Merismopedia</taxon>
    </lineage>
</organism>
<feature type="domain" description="Glycosyltransferase subfamily 4-like N-terminal" evidence="2">
    <location>
        <begin position="18"/>
        <end position="180"/>
    </location>
</feature>
<dbReference type="EMBL" id="PVWJ01000018">
    <property type="protein sequence ID" value="PSB04091.1"/>
    <property type="molecule type" value="Genomic_DNA"/>
</dbReference>
<dbReference type="Pfam" id="PF00534">
    <property type="entry name" value="Glycos_transf_1"/>
    <property type="match status" value="1"/>
</dbReference>
<comment type="caution">
    <text evidence="3">The sequence shown here is derived from an EMBL/GenBank/DDBJ whole genome shotgun (WGS) entry which is preliminary data.</text>
</comment>
<dbReference type="AlphaFoldDB" id="A0A2T1C760"/>
<reference evidence="3 4" key="2">
    <citation type="submission" date="2018-03" db="EMBL/GenBank/DDBJ databases">
        <title>The ancient ancestry and fast evolution of plastids.</title>
        <authorList>
            <person name="Moore K.R."/>
            <person name="Magnabosco C."/>
            <person name="Momper L."/>
            <person name="Gold D.A."/>
            <person name="Bosak T."/>
            <person name="Fournier G.P."/>
        </authorList>
    </citation>
    <scope>NUCLEOTIDE SEQUENCE [LARGE SCALE GENOMIC DNA]</scope>
    <source>
        <strain evidence="3 4">CCAP 1448/3</strain>
    </source>
</reference>
<dbReference type="Gene3D" id="3.40.50.2000">
    <property type="entry name" value="Glycogen Phosphorylase B"/>
    <property type="match status" value="2"/>
</dbReference>
<evidence type="ECO:0000313" key="3">
    <source>
        <dbReference type="EMBL" id="PSB04091.1"/>
    </source>
</evidence>
<evidence type="ECO:0000259" key="2">
    <source>
        <dbReference type="Pfam" id="PF13439"/>
    </source>
</evidence>
<dbReference type="Proteomes" id="UP000238762">
    <property type="component" value="Unassembled WGS sequence"/>
</dbReference>
<keyword evidence="4" id="KW-1185">Reference proteome</keyword>
<dbReference type="SUPFAM" id="SSF53756">
    <property type="entry name" value="UDP-Glycosyltransferase/glycogen phosphorylase"/>
    <property type="match status" value="1"/>
</dbReference>